<comment type="cofactor">
    <cofactor evidence="1">
        <name>FMN</name>
        <dbReference type="ChEBI" id="CHEBI:58210"/>
    </cofactor>
</comment>
<dbReference type="PANTHER" id="PTHR42917:SF2">
    <property type="entry name" value="2,4-DIENOYL-COA REDUCTASE [(2E)-ENOYL-COA-PRODUCING]"/>
    <property type="match status" value="1"/>
</dbReference>
<dbReference type="Gene3D" id="3.50.50.60">
    <property type="entry name" value="FAD/NAD(P)-binding domain"/>
    <property type="match status" value="1"/>
</dbReference>
<evidence type="ECO:0000256" key="8">
    <source>
        <dbReference type="ARBA" id="ARBA00023004"/>
    </source>
</evidence>
<dbReference type="PANTHER" id="PTHR42917">
    <property type="entry name" value="2,4-DIENOYL-COA REDUCTASE"/>
    <property type="match status" value="1"/>
</dbReference>
<evidence type="ECO:0000256" key="1">
    <source>
        <dbReference type="ARBA" id="ARBA00001917"/>
    </source>
</evidence>
<dbReference type="InterPro" id="IPR001155">
    <property type="entry name" value="OxRdtase_FMN_N"/>
</dbReference>
<keyword evidence="7" id="KW-0560">Oxidoreductase</keyword>
<dbReference type="CDD" id="cd02929">
    <property type="entry name" value="TMADH_HD_FMN"/>
    <property type="match status" value="1"/>
</dbReference>
<dbReference type="GO" id="GO:0046872">
    <property type="term" value="F:metal ion binding"/>
    <property type="evidence" value="ECO:0007669"/>
    <property type="project" value="UniProtKB-KW"/>
</dbReference>
<dbReference type="GO" id="GO:0016491">
    <property type="term" value="F:oxidoreductase activity"/>
    <property type="evidence" value="ECO:0007669"/>
    <property type="project" value="UniProtKB-KW"/>
</dbReference>
<name>A0A1U9VGM3_9RALS</name>
<dbReference type="GO" id="GO:0051536">
    <property type="term" value="F:iron-sulfur cluster binding"/>
    <property type="evidence" value="ECO:0007669"/>
    <property type="project" value="UniProtKB-KW"/>
</dbReference>
<dbReference type="SUPFAM" id="SSF51395">
    <property type="entry name" value="FMN-linked oxidoreductases"/>
    <property type="match status" value="1"/>
</dbReference>
<dbReference type="InterPro" id="IPR013785">
    <property type="entry name" value="Aldolase_TIM"/>
</dbReference>
<organism evidence="11 12">
    <name type="scientific">blood disease bacterium A2-HR MARDI</name>
    <dbReference type="NCBI Taxonomy" id="1944648"/>
    <lineage>
        <taxon>Bacteria</taxon>
        <taxon>Pseudomonadati</taxon>
        <taxon>Pseudomonadota</taxon>
        <taxon>Betaproteobacteria</taxon>
        <taxon>Burkholderiales</taxon>
        <taxon>Burkholderiaceae</taxon>
        <taxon>Ralstonia</taxon>
        <taxon>Ralstonia solanacearum species complex</taxon>
    </lineage>
</organism>
<keyword evidence="9" id="KW-0411">Iron-sulfur</keyword>
<keyword evidence="8" id="KW-0408">Iron</keyword>
<feature type="domain" description="NADH:flavin oxidoreductase/NADH oxidase N-terminal" evidence="10">
    <location>
        <begin position="17"/>
        <end position="341"/>
    </location>
</feature>
<dbReference type="Pfam" id="PF00724">
    <property type="entry name" value="Oxidored_FMN"/>
    <property type="match status" value="1"/>
</dbReference>
<reference evidence="11 12" key="1">
    <citation type="submission" date="2017-02" db="EMBL/GenBank/DDBJ databases">
        <title>Blood Disease Bacterium A2-HR MARDI.</title>
        <authorList>
            <person name="Badrun R."/>
            <person name="Abu Bakar N."/>
            <person name="Laboh R."/>
        </authorList>
    </citation>
    <scope>NUCLEOTIDE SEQUENCE [LARGE SCALE GENOMIC DNA]</scope>
    <source>
        <strain evidence="11 12">A2-HR MARDI</strain>
    </source>
</reference>
<dbReference type="AlphaFoldDB" id="A0A1U9VGM3"/>
<comment type="similarity">
    <text evidence="3">In the N-terminal section; belongs to the NADH:flavin oxidoreductase/NADH oxidase family.</text>
</comment>
<evidence type="ECO:0000259" key="10">
    <source>
        <dbReference type="Pfam" id="PF00724"/>
    </source>
</evidence>
<accession>A0A1U9VGM3</accession>
<evidence type="ECO:0000256" key="9">
    <source>
        <dbReference type="ARBA" id="ARBA00023014"/>
    </source>
</evidence>
<dbReference type="Gene3D" id="3.20.20.70">
    <property type="entry name" value="Aldolase class I"/>
    <property type="match status" value="1"/>
</dbReference>
<evidence type="ECO:0000256" key="3">
    <source>
        <dbReference type="ARBA" id="ARBA00011048"/>
    </source>
</evidence>
<dbReference type="InterPro" id="IPR051793">
    <property type="entry name" value="NADH:flavin_oxidoreductase"/>
</dbReference>
<evidence type="ECO:0000256" key="2">
    <source>
        <dbReference type="ARBA" id="ARBA00001966"/>
    </source>
</evidence>
<evidence type="ECO:0000256" key="4">
    <source>
        <dbReference type="ARBA" id="ARBA00022630"/>
    </source>
</evidence>
<keyword evidence="6" id="KW-0479">Metal-binding</keyword>
<dbReference type="Gene3D" id="3.40.50.720">
    <property type="entry name" value="NAD(P)-binding Rossmann-like Domain"/>
    <property type="match status" value="1"/>
</dbReference>
<sequence length="733" mass="80934">MMALGSVSSKPTRFGPLFEPVQLGPVVAKNRFYQVPHCNGMNRVHPSSMARMRGIKAEGGWGSICTEQCDIHYSGCHPRELRLWDAQDIPILAKACEEIHRHGALAGIELAHNGFHVSNLETRAIPIAPSLAPTRGVAPVTAREMDKRDIQDVRHWHRAAALNAKRAGFDIVYVYASHDMTLPAHFLSRRHNRRSDEYGGSLENRVRLLRELVMDTKDAVGDRCAVALRFGVDELMGSGGLSSEGEGRDVVEMLADLPDLWDVNLSPFGNDGQTSRFSDEGFQDRYIRFVKRVTGKPVVGVGRFTSPDHMLSLITSGALDLIGAARPSIAGPFLPEKIRNGAFDDIRECIGCNICVASDKLSVPLRCTQNPTMGEEWRRGWHPEVIPPKNTDDQVLVVGAGPAGLEAAVWLGRRGYETILADRARNFGGRAVAESQLPGLHAWRRVADWRLGQLRKDRHVLMLPENDMTADIALEADCSLIVVATGAKWRRDGVGRTHAAPIPGLDALPVYSPDDIMAGRIPEGRVLIFDDDHYYMGGVISEKLAAHGCAVEFVTPESLVSAFTVNTAEQPRIQKRLIECAKGVHVSQKLDHVTRDGAVVSCIFSGREKLIRADAIVLVTSQVPRDRLYHDILERLRYQDERDAVPRVLRIGDCHAPGTIAAAVFAGHLFARTLDNALYDAPPFRRESVAMDWNQELDTPPLPQAMRYHASANHARRVFDVIAQCSSVVKDDV</sequence>
<dbReference type="Proteomes" id="UP000189628">
    <property type="component" value="Chromosome"/>
</dbReference>
<dbReference type="PRINTS" id="PR00368">
    <property type="entry name" value="FADPNR"/>
</dbReference>
<evidence type="ECO:0000313" key="11">
    <source>
        <dbReference type="EMBL" id="AQW29832.1"/>
    </source>
</evidence>
<comment type="cofactor">
    <cofactor evidence="2">
        <name>[4Fe-4S] cluster</name>
        <dbReference type="ChEBI" id="CHEBI:49883"/>
    </cofactor>
</comment>
<keyword evidence="5" id="KW-0288">FMN</keyword>
<dbReference type="InterPro" id="IPR037348">
    <property type="entry name" value="TMADH/DMDH_FMN-bd"/>
</dbReference>
<dbReference type="GO" id="GO:0010181">
    <property type="term" value="F:FMN binding"/>
    <property type="evidence" value="ECO:0007669"/>
    <property type="project" value="InterPro"/>
</dbReference>
<evidence type="ECO:0000256" key="7">
    <source>
        <dbReference type="ARBA" id="ARBA00023002"/>
    </source>
</evidence>
<gene>
    <name evidence="11" type="ORF">B0B51_07435</name>
</gene>
<dbReference type="SUPFAM" id="SSF51905">
    <property type="entry name" value="FAD/NAD(P)-binding domain"/>
    <property type="match status" value="1"/>
</dbReference>
<protein>
    <submittedName>
        <fullName evidence="11">NADH:flavin oxidoreductase</fullName>
    </submittedName>
</protein>
<dbReference type="InterPro" id="IPR036188">
    <property type="entry name" value="FAD/NAD-bd_sf"/>
</dbReference>
<dbReference type="Pfam" id="PF13450">
    <property type="entry name" value="NAD_binding_8"/>
    <property type="match status" value="1"/>
</dbReference>
<evidence type="ECO:0000256" key="5">
    <source>
        <dbReference type="ARBA" id="ARBA00022643"/>
    </source>
</evidence>
<evidence type="ECO:0000313" key="12">
    <source>
        <dbReference type="Proteomes" id="UP000189628"/>
    </source>
</evidence>
<proteinExistence type="inferred from homology"/>
<dbReference type="EMBL" id="CP019911">
    <property type="protein sequence ID" value="AQW29832.1"/>
    <property type="molecule type" value="Genomic_DNA"/>
</dbReference>
<dbReference type="RefSeq" id="WP_078222253.1">
    <property type="nucleotide sequence ID" value="NZ_CP019911.1"/>
</dbReference>
<evidence type="ECO:0000256" key="6">
    <source>
        <dbReference type="ARBA" id="ARBA00022723"/>
    </source>
</evidence>
<keyword evidence="4" id="KW-0285">Flavoprotein</keyword>